<sequence length="209" mass="24208">MNIICISDTHNQHRLLNIPYGEVLVHTGDFTEGGTKREVVDFFKWFAQQPHPYKVCIAGNHEFYLEKINTTQLAEIIPSNVHYLFQSSICIENVKFWGSPYSPINSRWAFSKTSNAIAKHWEKIPQDTDVLLTHTPPYNILDESEAEVALGCEHLRKRVEKIQPQFHIFGHLHNNYGKISRNKITYVNATSFNKNSKLINSPIKLRYLL</sequence>
<dbReference type="GO" id="GO:0016787">
    <property type="term" value="F:hydrolase activity"/>
    <property type="evidence" value="ECO:0007669"/>
    <property type="project" value="InterPro"/>
</dbReference>
<proteinExistence type="predicted"/>
<gene>
    <name evidence="2" type="ORF">FKR84_03650</name>
</gene>
<dbReference type="CDD" id="cd07379">
    <property type="entry name" value="MPP_239FB"/>
    <property type="match status" value="1"/>
</dbReference>
<evidence type="ECO:0000313" key="2">
    <source>
        <dbReference type="EMBL" id="TQD39601.1"/>
    </source>
</evidence>
<protein>
    <submittedName>
        <fullName evidence="2">Metallophosphoesterase</fullName>
    </submittedName>
</protein>
<keyword evidence="3" id="KW-1185">Reference proteome</keyword>
<feature type="domain" description="Calcineurin-like phosphoesterase" evidence="1">
    <location>
        <begin position="1"/>
        <end position="174"/>
    </location>
</feature>
<dbReference type="PANTHER" id="PTHR12905">
    <property type="entry name" value="METALLOPHOSPHOESTERASE"/>
    <property type="match status" value="1"/>
</dbReference>
<name>A0A507ZST7_9FLAO</name>
<dbReference type="RefSeq" id="WP_141420844.1">
    <property type="nucleotide sequence ID" value="NZ_VIAR01000003.1"/>
</dbReference>
<dbReference type="OrthoDB" id="332939at2"/>
<accession>A0A507ZST7</accession>
<organism evidence="2 3">
    <name type="scientific">Haloflavibacter putidus</name>
    <dbReference type="NCBI Taxonomy" id="2576776"/>
    <lineage>
        <taxon>Bacteria</taxon>
        <taxon>Pseudomonadati</taxon>
        <taxon>Bacteroidota</taxon>
        <taxon>Flavobacteriia</taxon>
        <taxon>Flavobacteriales</taxon>
        <taxon>Flavobacteriaceae</taxon>
        <taxon>Haloflavibacter</taxon>
    </lineage>
</organism>
<dbReference type="InterPro" id="IPR051693">
    <property type="entry name" value="UPF0046_metallophosphoest"/>
</dbReference>
<dbReference type="InterPro" id="IPR029052">
    <property type="entry name" value="Metallo-depent_PP-like"/>
</dbReference>
<dbReference type="Proteomes" id="UP000317169">
    <property type="component" value="Unassembled WGS sequence"/>
</dbReference>
<evidence type="ECO:0000259" key="1">
    <source>
        <dbReference type="Pfam" id="PF00149"/>
    </source>
</evidence>
<dbReference type="SUPFAM" id="SSF56300">
    <property type="entry name" value="Metallo-dependent phosphatases"/>
    <property type="match status" value="1"/>
</dbReference>
<dbReference type="InterPro" id="IPR004843">
    <property type="entry name" value="Calcineurin-like_PHP"/>
</dbReference>
<dbReference type="PANTHER" id="PTHR12905:SF0">
    <property type="entry name" value="CALCINEURIN-LIKE PHOSPHOESTERASE DOMAIN-CONTAINING PROTEIN"/>
    <property type="match status" value="1"/>
</dbReference>
<dbReference type="EMBL" id="VIAR01000003">
    <property type="protein sequence ID" value="TQD39601.1"/>
    <property type="molecule type" value="Genomic_DNA"/>
</dbReference>
<comment type="caution">
    <text evidence="2">The sequence shown here is derived from an EMBL/GenBank/DDBJ whole genome shotgun (WGS) entry which is preliminary data.</text>
</comment>
<dbReference type="Gene3D" id="3.60.21.10">
    <property type="match status" value="1"/>
</dbReference>
<dbReference type="Pfam" id="PF00149">
    <property type="entry name" value="Metallophos"/>
    <property type="match status" value="1"/>
</dbReference>
<dbReference type="AlphaFoldDB" id="A0A507ZST7"/>
<reference evidence="2 3" key="1">
    <citation type="submission" date="2019-06" db="EMBL/GenBank/DDBJ databases">
        <title>Flavibacter putida gen. nov., sp. nov., a novel marine bacterium of the family Flavobacteriaceae isolated from coastal seawater.</title>
        <authorList>
            <person name="Feng X."/>
        </authorList>
    </citation>
    <scope>NUCLEOTIDE SEQUENCE [LARGE SCALE GENOMIC DNA]</scope>
    <source>
        <strain evidence="2 3">PLHSN227</strain>
    </source>
</reference>
<evidence type="ECO:0000313" key="3">
    <source>
        <dbReference type="Proteomes" id="UP000317169"/>
    </source>
</evidence>